<organism evidence="1 2">
    <name type="scientific">Leyella stercorea DSM 18206</name>
    <dbReference type="NCBI Taxonomy" id="1002367"/>
    <lineage>
        <taxon>Bacteria</taxon>
        <taxon>Pseudomonadati</taxon>
        <taxon>Bacteroidota</taxon>
        <taxon>Bacteroidia</taxon>
        <taxon>Bacteroidales</taxon>
        <taxon>Prevotellaceae</taxon>
        <taxon>Leyella</taxon>
    </lineage>
</organism>
<dbReference type="HOGENOM" id="CLU_3102326_0_0_10"/>
<evidence type="ECO:0000313" key="2">
    <source>
        <dbReference type="Proteomes" id="UP000004407"/>
    </source>
</evidence>
<dbReference type="AlphaFoldDB" id="G6AZ82"/>
<sequence length="51" mass="5927">MLPRYNNNIATLRKQRCHATTTILPRYDNNVATLQQHCYATTMSRNGQKMS</sequence>
<protein>
    <submittedName>
        <fullName evidence="1">Uncharacterized protein</fullName>
    </submittedName>
</protein>
<proteinExistence type="predicted"/>
<name>G6AZ82_9BACT</name>
<reference evidence="1 2" key="1">
    <citation type="submission" date="2011-08" db="EMBL/GenBank/DDBJ databases">
        <authorList>
            <person name="Weinstock G."/>
            <person name="Sodergren E."/>
            <person name="Clifton S."/>
            <person name="Fulton L."/>
            <person name="Fulton B."/>
            <person name="Courtney L."/>
            <person name="Fronick C."/>
            <person name="Harrison M."/>
            <person name="Strong C."/>
            <person name="Farmer C."/>
            <person name="Delahaunty K."/>
            <person name="Markovic C."/>
            <person name="Hall O."/>
            <person name="Minx P."/>
            <person name="Tomlinson C."/>
            <person name="Mitreva M."/>
            <person name="Hou S."/>
            <person name="Chen J."/>
            <person name="Wollam A."/>
            <person name="Pepin K.H."/>
            <person name="Johnson M."/>
            <person name="Bhonagiri V."/>
            <person name="Zhang X."/>
            <person name="Suruliraj S."/>
            <person name="Warren W."/>
            <person name="Chinwalla A."/>
            <person name="Mardis E.R."/>
            <person name="Wilson R.K."/>
        </authorList>
    </citation>
    <scope>NUCLEOTIDE SEQUENCE [LARGE SCALE GENOMIC DNA]</scope>
    <source>
        <strain evidence="1 2">DSM 18206</strain>
    </source>
</reference>
<dbReference type="GeneID" id="78338506"/>
<comment type="caution">
    <text evidence="1">The sequence shown here is derived from an EMBL/GenBank/DDBJ whole genome shotgun (WGS) entry which is preliminary data.</text>
</comment>
<dbReference type="RefSeq" id="WP_007900957.1">
    <property type="nucleotide sequence ID" value="NZ_JH379442.1"/>
</dbReference>
<accession>G6AZ82</accession>
<gene>
    <name evidence="1" type="ORF">HMPREF0673_01946</name>
</gene>
<evidence type="ECO:0000313" key="1">
    <source>
        <dbReference type="EMBL" id="EHJ38637.1"/>
    </source>
</evidence>
<dbReference type="Proteomes" id="UP000004407">
    <property type="component" value="Unassembled WGS sequence"/>
</dbReference>
<dbReference type="PATRIC" id="fig|1002367.3.peg.1581"/>
<dbReference type="EMBL" id="AFZZ01000169">
    <property type="protein sequence ID" value="EHJ38637.1"/>
    <property type="molecule type" value="Genomic_DNA"/>
</dbReference>